<evidence type="ECO:0000259" key="1">
    <source>
        <dbReference type="Pfam" id="PF13966"/>
    </source>
</evidence>
<dbReference type="AlphaFoldDB" id="A0AAV5JFS6"/>
<gene>
    <name evidence="2" type="ORF">SLEP1_g20790</name>
</gene>
<accession>A0AAV5JFS6</accession>
<dbReference type="InterPro" id="IPR026960">
    <property type="entry name" value="RVT-Znf"/>
</dbReference>
<proteinExistence type="predicted"/>
<evidence type="ECO:0000313" key="3">
    <source>
        <dbReference type="Proteomes" id="UP001054252"/>
    </source>
</evidence>
<dbReference type="Proteomes" id="UP001054252">
    <property type="component" value="Unassembled WGS sequence"/>
</dbReference>
<comment type="caution">
    <text evidence="2">The sequence shown here is derived from an EMBL/GenBank/DDBJ whole genome shotgun (WGS) entry which is preliminary data.</text>
</comment>
<dbReference type="Pfam" id="PF13966">
    <property type="entry name" value="zf-RVT"/>
    <property type="match status" value="1"/>
</dbReference>
<feature type="domain" description="Reverse transcriptase zinc-binding" evidence="1">
    <location>
        <begin position="273"/>
        <end position="331"/>
    </location>
</feature>
<evidence type="ECO:0000313" key="2">
    <source>
        <dbReference type="EMBL" id="GKV09265.1"/>
    </source>
</evidence>
<sequence length="371" mass="42883">MDSGMSLNCKDFSVNKWKSDVGILFKKAECEGLLRGVEIGRGGVVLSLLQFADDTVFIGMADAENVRVVKAILLCRRKSGEEKVLEVGARSVSSEACHLEKPTTVLWRLDYLNKLGDGLDSLWKRVIWGKYYGRRRERDATSVECLNMSQIWKDIMSLGSRSERLLKMLIRGFKWEVGDGSCVDFWSDKWVGDKSLKELYPRLFVLAIRTEGILKDMGVWCGVNWVWDCRWRCGCRGRAVEEEEHFRAMINGFKLRIDREDSWKWVHSSDGCYSVKAAYEFLTPNSSFFEEKWAKVIWNRYVPSKVNVFGWRMFLNRLATIDNLCKRGIVLSGSDMGPRECREAIVQHRKNLKSAKKLQREAIWKSADQDR</sequence>
<dbReference type="PANTHER" id="PTHR36617">
    <property type="entry name" value="PROTEIN, PUTATIVE-RELATED"/>
    <property type="match status" value="1"/>
</dbReference>
<protein>
    <recommendedName>
        <fullName evidence="1">Reverse transcriptase zinc-binding domain-containing protein</fullName>
    </recommendedName>
</protein>
<dbReference type="EMBL" id="BPVZ01000030">
    <property type="protein sequence ID" value="GKV09265.1"/>
    <property type="molecule type" value="Genomic_DNA"/>
</dbReference>
<keyword evidence="3" id="KW-1185">Reference proteome</keyword>
<dbReference type="PANTHER" id="PTHR36617:SF16">
    <property type="entry name" value="OS04G0516500 PROTEIN"/>
    <property type="match status" value="1"/>
</dbReference>
<name>A0AAV5JFS6_9ROSI</name>
<reference evidence="2 3" key="1">
    <citation type="journal article" date="2021" name="Commun. Biol.">
        <title>The genome of Shorea leprosula (Dipterocarpaceae) highlights the ecological relevance of drought in aseasonal tropical rainforests.</title>
        <authorList>
            <person name="Ng K.K.S."/>
            <person name="Kobayashi M.J."/>
            <person name="Fawcett J.A."/>
            <person name="Hatakeyama M."/>
            <person name="Paape T."/>
            <person name="Ng C.H."/>
            <person name="Ang C.C."/>
            <person name="Tnah L.H."/>
            <person name="Lee C.T."/>
            <person name="Nishiyama T."/>
            <person name="Sese J."/>
            <person name="O'Brien M.J."/>
            <person name="Copetti D."/>
            <person name="Mohd Noor M.I."/>
            <person name="Ong R.C."/>
            <person name="Putra M."/>
            <person name="Sireger I.Z."/>
            <person name="Indrioko S."/>
            <person name="Kosugi Y."/>
            <person name="Izuno A."/>
            <person name="Isagi Y."/>
            <person name="Lee S.L."/>
            <person name="Shimizu K.K."/>
        </authorList>
    </citation>
    <scope>NUCLEOTIDE SEQUENCE [LARGE SCALE GENOMIC DNA]</scope>
    <source>
        <strain evidence="2">214</strain>
    </source>
</reference>
<organism evidence="2 3">
    <name type="scientific">Rubroshorea leprosula</name>
    <dbReference type="NCBI Taxonomy" id="152421"/>
    <lineage>
        <taxon>Eukaryota</taxon>
        <taxon>Viridiplantae</taxon>
        <taxon>Streptophyta</taxon>
        <taxon>Embryophyta</taxon>
        <taxon>Tracheophyta</taxon>
        <taxon>Spermatophyta</taxon>
        <taxon>Magnoliopsida</taxon>
        <taxon>eudicotyledons</taxon>
        <taxon>Gunneridae</taxon>
        <taxon>Pentapetalae</taxon>
        <taxon>rosids</taxon>
        <taxon>malvids</taxon>
        <taxon>Malvales</taxon>
        <taxon>Dipterocarpaceae</taxon>
        <taxon>Rubroshorea</taxon>
    </lineage>
</organism>